<dbReference type="GeneID" id="20283157"/>
<dbReference type="KEGG" id="vg:20283157"/>
<organism evidence="1 2">
    <name type="scientific">Bacillus phage Riley</name>
    <dbReference type="NCBI Taxonomy" id="1486662"/>
    <lineage>
        <taxon>Viruses</taxon>
        <taxon>Duplodnaviria</taxon>
        <taxon>Heunggongvirae</taxon>
        <taxon>Uroviricota</taxon>
        <taxon>Caudoviricetes</taxon>
        <taxon>Herelleviridae</taxon>
        <taxon>Bastillevirinae</taxon>
        <taxon>Bequatrovirus</taxon>
        <taxon>Bequatrovirus riley</taxon>
    </lineage>
</organism>
<accession>A0A075M4P3</accession>
<reference evidence="2" key="1">
    <citation type="submission" date="2014-09" db="EMBL/GenBank/DDBJ databases">
        <title>Genomic characterization and comparison of seven Myoviridae bacteriophage infecting Bacillus thuringiensis.</title>
        <authorList>
            <person name="Sauder A.B."/>
            <person name="McKenzie Q.R."/>
            <person name="Temple L.M."/>
            <person name="Alexis B.K."/>
            <person name="Al-Atrache Z."/>
            <person name="Lewis L.O."/>
            <person name="Loesser-Casey K.E."/>
            <person name="Mitchell K.J."/>
        </authorList>
    </citation>
    <scope>NUCLEOTIDE SEQUENCE [LARGE SCALE GENOMIC DNA]</scope>
</reference>
<sequence>MEMNKEGIKIKEVGVVTGESSKISYVLTITTPKGLRDIECGEKPSDELIKSLIKLSGAYKAVLEEVKTTTTEYKGKDPHTIYIGNADWQRVGLMVDHDRGGL</sequence>
<evidence type="ECO:0000313" key="2">
    <source>
        <dbReference type="Proteomes" id="UP000028561"/>
    </source>
</evidence>
<dbReference type="Proteomes" id="UP000028561">
    <property type="component" value="Segment"/>
</dbReference>
<proteinExistence type="predicted"/>
<dbReference type="EMBL" id="KJ489402">
    <property type="protein sequence ID" value="AIF72046.1"/>
    <property type="molecule type" value="Genomic_DNA"/>
</dbReference>
<evidence type="ECO:0000313" key="1">
    <source>
        <dbReference type="EMBL" id="AIF72046.1"/>
    </source>
</evidence>
<reference evidence="1 2" key="2">
    <citation type="journal article" date="2016" name="Virology (Lond)">
        <title>Genomic characterization and comparison of seven Myoviridae bacteriophage infecting Bacillus thuringiensis.</title>
        <authorList>
            <person name="Sauder A.B."/>
            <person name="Quinn M.R."/>
            <person name="Brouillette A."/>
            <person name="Caruso S."/>
            <person name="Cresawn S."/>
            <person name="Erill I."/>
            <person name="Lewis L."/>
            <person name="Loesser-Casey K."/>
            <person name="Pate M."/>
            <person name="Scott C."/>
            <person name="Stockwell S."/>
            <person name="Temple L."/>
        </authorList>
    </citation>
    <scope>NUCLEOTIDE SEQUENCE [LARGE SCALE GENOMIC DNA]</scope>
</reference>
<protein>
    <submittedName>
        <fullName evidence="1">Uncharacterized protein</fullName>
    </submittedName>
</protein>
<keyword evidence="2" id="KW-1185">Reference proteome</keyword>
<name>A0A075M4P3_9CAUD</name>
<dbReference type="RefSeq" id="YP_009055935.1">
    <property type="nucleotide sequence ID" value="NC_024788.1"/>
</dbReference>